<dbReference type="InterPro" id="IPR008969">
    <property type="entry name" value="CarboxyPept-like_regulatory"/>
</dbReference>
<dbReference type="AlphaFoldDB" id="A0A372IMP7"/>
<evidence type="ECO:0000259" key="3">
    <source>
        <dbReference type="Pfam" id="PF07715"/>
    </source>
</evidence>
<dbReference type="InterPro" id="IPR037066">
    <property type="entry name" value="Plug_dom_sf"/>
</dbReference>
<dbReference type="Gene3D" id="2.170.130.10">
    <property type="entry name" value="TonB-dependent receptor, plug domain"/>
    <property type="match status" value="1"/>
</dbReference>
<name>A0A372IMP7_9BACT</name>
<dbReference type="Pfam" id="PF13620">
    <property type="entry name" value="CarboxypepD_reg"/>
    <property type="match status" value="1"/>
</dbReference>
<dbReference type="Pfam" id="PF07715">
    <property type="entry name" value="Plug"/>
    <property type="match status" value="1"/>
</dbReference>
<keyword evidence="6" id="KW-1185">Reference proteome</keyword>
<feature type="compositionally biased region" description="Low complexity" evidence="1">
    <location>
        <begin position="614"/>
        <end position="628"/>
    </location>
</feature>
<protein>
    <submittedName>
        <fullName evidence="5">TonB-dependent receptor</fullName>
    </submittedName>
</protein>
<accession>A0A372IMP7</accession>
<proteinExistence type="predicted"/>
<dbReference type="SUPFAM" id="SSF49464">
    <property type="entry name" value="Carboxypeptidase regulatory domain-like"/>
    <property type="match status" value="1"/>
</dbReference>
<evidence type="ECO:0000259" key="4">
    <source>
        <dbReference type="Pfam" id="PF25183"/>
    </source>
</evidence>
<sequence length="1133" mass="123004">MLILFLQRRVPLFFTLLLICGLVCTASAQSTTQGAIAGTVFDSSGAVVSGASITIHNTGTNADITLTADGSGYFKAPLVEPGTYSVTVTASGFASFRADALVVQVGQVTPVEPHLSVTAASTSVVVTEQAPVVNLDSPDFNSVLNAKALTSIPINNRRWSSLAMTTPGVVSDSNGYGLVSIRGVSPVLNNVEIDGADDNQAYYSEERGRTREAYSTSASAVREFAVNTGVYSAEYGRAAGGVITSVTKSGTNQLHGEAYFWDRQSNWAAFNDYATESVFDPAANKYNPTHIKPEDLRKIYGFTVGGPLIKDKLFWMYTYDQHTHVFPGTAVPNNPNSFYALPSPSTAWTSSGESCNTATGYLTEGSGTDTNYTLNSQACTLAARQGVGYDQGVSLYNAGIAALTTDLGIVSRFGYQEINTPKLDWQINSREHLSVLYHRLRWDSPGGVQTSATADYGRDTWGNDFVKLDYGVTKLTSLISTNMSNELLYQYGRELNDEGQQPFTPYTLANLVGTGASAGNIPEVAVDTAEGMNIGSPYYSYRKALPDERKWQIGDTFYWSHGNHTLKFGVDEVHNYDLINNTYESNGDYSYQYVGNYINDQLNRNNGKTNTCDSGASSAGTAPSSKGSGTAVGTSSCYADFYQGFGNPVYAISTMDNAAFVQDNWKFLPRLTLELGLRWDYETIPPATPSLITAVGSFVPYPQLANHPSDKTNFGPRIGFSYDVYGQGRTVLRGGYGMYYGRLNNGELLLTRLTTGSPNGQYTTTYKANTGGAPQFANIETGSGAAAAKPTSNFLASNLRNPEVQEYDLSLQQQITRGTVFSLSYLGALGRRLPNFLDVNLNPVQTPITVTISDASGKGPLPNGAHYQVPQFTGYGNTALFGAAASSFQAIQEMVSNVNSNYNALVAEVQNQTLRSLQFDVNYTWSHALDYAQNANTSTTGGNSWYNPYQDARINYGDSNYNVPNRFVAYALYNLPNVQSGNWVKWLANDWSVNDSFQMQNGLPYTVGVSGFFSAGILSDWNGGSGSTMIPMIGVNTKRYPRRMVDDLRVQKSIAFTSRYHLELMANVFNLANHQNIDGLGTTAYKLSGTTATYQGQGLSNPSNNTYQVVTSSNNSGFLYTPRQIEISTRFVF</sequence>
<dbReference type="GO" id="GO:0044718">
    <property type="term" value="P:siderophore transmembrane transport"/>
    <property type="evidence" value="ECO:0007669"/>
    <property type="project" value="TreeGrafter"/>
</dbReference>
<feature type="domain" description="TonB-dependent receptor plug" evidence="3">
    <location>
        <begin position="137"/>
        <end position="242"/>
    </location>
</feature>
<dbReference type="OrthoDB" id="97893at2"/>
<feature type="domain" description="TonB-dependent transporter Oar-like beta-barrel" evidence="4">
    <location>
        <begin position="246"/>
        <end position="1010"/>
    </location>
</feature>
<feature type="region of interest" description="Disordered" evidence="1">
    <location>
        <begin position="609"/>
        <end position="628"/>
    </location>
</feature>
<evidence type="ECO:0000256" key="1">
    <source>
        <dbReference type="SAM" id="MobiDB-lite"/>
    </source>
</evidence>
<dbReference type="EMBL" id="QVQT01000004">
    <property type="protein sequence ID" value="RFU16145.1"/>
    <property type="molecule type" value="Genomic_DNA"/>
</dbReference>
<dbReference type="GO" id="GO:0009279">
    <property type="term" value="C:cell outer membrane"/>
    <property type="evidence" value="ECO:0007669"/>
    <property type="project" value="TreeGrafter"/>
</dbReference>
<dbReference type="InterPro" id="IPR057601">
    <property type="entry name" value="Oar-like_b-barrel"/>
</dbReference>
<reference evidence="5 6" key="1">
    <citation type="submission" date="2018-08" db="EMBL/GenBank/DDBJ databases">
        <title>Acidipila sp. 4G-K13, an acidobacterium isolated from forest soil.</title>
        <authorList>
            <person name="Gao Z.-H."/>
            <person name="Qiu L.-H."/>
        </authorList>
    </citation>
    <scope>NUCLEOTIDE SEQUENCE [LARGE SCALE GENOMIC DNA]</scope>
    <source>
        <strain evidence="5 6">4G-K13</strain>
    </source>
</reference>
<gene>
    <name evidence="5" type="ORF">D0Y96_12060</name>
</gene>
<feature type="chain" id="PRO_5017043979" evidence="2">
    <location>
        <begin position="29"/>
        <end position="1133"/>
    </location>
</feature>
<dbReference type="InterPro" id="IPR012910">
    <property type="entry name" value="Plug_dom"/>
</dbReference>
<dbReference type="Pfam" id="PF25183">
    <property type="entry name" value="OMP_b-brl_4"/>
    <property type="match status" value="1"/>
</dbReference>
<keyword evidence="5" id="KW-0675">Receptor</keyword>
<dbReference type="Gene3D" id="2.60.40.1120">
    <property type="entry name" value="Carboxypeptidase-like, regulatory domain"/>
    <property type="match status" value="1"/>
</dbReference>
<dbReference type="PANTHER" id="PTHR30069">
    <property type="entry name" value="TONB-DEPENDENT OUTER MEMBRANE RECEPTOR"/>
    <property type="match status" value="1"/>
</dbReference>
<dbReference type="RefSeq" id="WP_117300204.1">
    <property type="nucleotide sequence ID" value="NZ_QVQT02000004.1"/>
</dbReference>
<keyword evidence="2" id="KW-0732">Signal</keyword>
<dbReference type="SUPFAM" id="SSF56935">
    <property type="entry name" value="Porins"/>
    <property type="match status" value="1"/>
</dbReference>
<evidence type="ECO:0000313" key="6">
    <source>
        <dbReference type="Proteomes" id="UP000264702"/>
    </source>
</evidence>
<feature type="signal peptide" evidence="2">
    <location>
        <begin position="1"/>
        <end position="28"/>
    </location>
</feature>
<evidence type="ECO:0000313" key="5">
    <source>
        <dbReference type="EMBL" id="RFU16145.1"/>
    </source>
</evidence>
<evidence type="ECO:0000256" key="2">
    <source>
        <dbReference type="SAM" id="SignalP"/>
    </source>
</evidence>
<comment type="caution">
    <text evidence="5">The sequence shown here is derived from an EMBL/GenBank/DDBJ whole genome shotgun (WGS) entry which is preliminary data.</text>
</comment>
<dbReference type="Proteomes" id="UP000264702">
    <property type="component" value="Unassembled WGS sequence"/>
</dbReference>
<dbReference type="PANTHER" id="PTHR30069:SF46">
    <property type="entry name" value="OAR PROTEIN"/>
    <property type="match status" value="1"/>
</dbReference>
<organism evidence="5 6">
    <name type="scientific">Paracidobacterium acidisoli</name>
    <dbReference type="NCBI Taxonomy" id="2303751"/>
    <lineage>
        <taxon>Bacteria</taxon>
        <taxon>Pseudomonadati</taxon>
        <taxon>Acidobacteriota</taxon>
        <taxon>Terriglobia</taxon>
        <taxon>Terriglobales</taxon>
        <taxon>Acidobacteriaceae</taxon>
        <taxon>Paracidobacterium</taxon>
    </lineage>
</organism>
<dbReference type="GO" id="GO:0015344">
    <property type="term" value="F:siderophore uptake transmembrane transporter activity"/>
    <property type="evidence" value="ECO:0007669"/>
    <property type="project" value="TreeGrafter"/>
</dbReference>
<dbReference type="InterPro" id="IPR039426">
    <property type="entry name" value="TonB-dep_rcpt-like"/>
</dbReference>